<feature type="transmembrane region" description="Helical" evidence="6">
    <location>
        <begin position="162"/>
        <end position="180"/>
    </location>
</feature>
<keyword evidence="3 6" id="KW-0812">Transmembrane</keyword>
<dbReference type="InterPro" id="IPR012506">
    <property type="entry name" value="TMEM86B-like"/>
</dbReference>
<feature type="transmembrane region" description="Helical" evidence="6">
    <location>
        <begin position="85"/>
        <end position="103"/>
    </location>
</feature>
<gene>
    <name evidence="7" type="ORF">FOM92_04845</name>
</gene>
<feature type="transmembrane region" description="Helical" evidence="6">
    <location>
        <begin position="187"/>
        <end position="207"/>
    </location>
</feature>
<feature type="transmembrane region" description="Helical" evidence="6">
    <location>
        <begin position="109"/>
        <end position="127"/>
    </location>
</feature>
<feature type="transmembrane region" description="Helical" evidence="6">
    <location>
        <begin position="219"/>
        <end position="240"/>
    </location>
</feature>
<reference evidence="7 8" key="1">
    <citation type="submission" date="2019-07" db="EMBL/GenBank/DDBJ databases">
        <authorList>
            <person name="Park M."/>
        </authorList>
    </citation>
    <scope>NUCLEOTIDE SEQUENCE [LARGE SCALE GENOMIC DNA]</scope>
    <source>
        <strain evidence="7 8">KCTC32445</strain>
    </source>
</reference>
<proteinExistence type="inferred from homology"/>
<keyword evidence="5 6" id="KW-0472">Membrane</keyword>
<dbReference type="GO" id="GO:0016020">
    <property type="term" value="C:membrane"/>
    <property type="evidence" value="ECO:0007669"/>
    <property type="project" value="UniProtKB-SubCell"/>
</dbReference>
<accession>A0A553WJB2</accession>
<dbReference type="Pfam" id="PF07947">
    <property type="entry name" value="YhhN"/>
    <property type="match status" value="1"/>
</dbReference>
<dbReference type="AlphaFoldDB" id="A0A553WJB2"/>
<evidence type="ECO:0000256" key="6">
    <source>
        <dbReference type="SAM" id="Phobius"/>
    </source>
</evidence>
<name>A0A553WJB2_9SPHN</name>
<sequence length="250" mass="27339">MRCPNLSPLFCKAVCKKTDEKGYSHMAQDLAHKRPWLLASLLAGLSFPATWLFLPIEGGLFAIIWKMAAVGFLVPFALRRHHEGEFALLALMLGLYALGDGLIELSMVAGAVSFAAGHLVAIAIYFRHRRVGAVFSQKLLAICLFVLTPVIAFYLPGNSEEGVQVAAYSVILGAMAAMAWSSNFPRYRVGVGAVFFVISDLLIFARLGPLANSEITSLAIWYLYYFGVLMIAIGIAQTLVKRGHFLHGEE</sequence>
<evidence type="ECO:0000256" key="2">
    <source>
        <dbReference type="ARBA" id="ARBA00007375"/>
    </source>
</evidence>
<dbReference type="OrthoDB" id="7390032at2"/>
<comment type="subcellular location">
    <subcellularLocation>
        <location evidence="1">Membrane</location>
        <topology evidence="1">Multi-pass membrane protein</topology>
    </subcellularLocation>
</comment>
<protein>
    <submittedName>
        <fullName evidence="7">Lysoplasmalogenase</fullName>
    </submittedName>
</protein>
<keyword evidence="4 6" id="KW-1133">Transmembrane helix</keyword>
<evidence type="ECO:0000313" key="8">
    <source>
        <dbReference type="Proteomes" id="UP000320160"/>
    </source>
</evidence>
<evidence type="ECO:0000256" key="4">
    <source>
        <dbReference type="ARBA" id="ARBA00022989"/>
    </source>
</evidence>
<comment type="caution">
    <text evidence="7">The sequence shown here is derived from an EMBL/GenBank/DDBJ whole genome shotgun (WGS) entry which is preliminary data.</text>
</comment>
<evidence type="ECO:0000256" key="3">
    <source>
        <dbReference type="ARBA" id="ARBA00022692"/>
    </source>
</evidence>
<dbReference type="Proteomes" id="UP000320160">
    <property type="component" value="Unassembled WGS sequence"/>
</dbReference>
<feature type="transmembrane region" description="Helical" evidence="6">
    <location>
        <begin position="139"/>
        <end position="156"/>
    </location>
</feature>
<comment type="similarity">
    <text evidence="2">Belongs to the TMEM86 family.</text>
</comment>
<organism evidence="7 8">
    <name type="scientific">Sphingorhabdus contaminans</name>
    <dbReference type="NCBI Taxonomy" id="1343899"/>
    <lineage>
        <taxon>Bacteria</taxon>
        <taxon>Pseudomonadati</taxon>
        <taxon>Pseudomonadota</taxon>
        <taxon>Alphaproteobacteria</taxon>
        <taxon>Sphingomonadales</taxon>
        <taxon>Sphingomonadaceae</taxon>
        <taxon>Sphingorhabdus</taxon>
    </lineage>
</organism>
<evidence type="ECO:0000256" key="5">
    <source>
        <dbReference type="ARBA" id="ARBA00023136"/>
    </source>
</evidence>
<evidence type="ECO:0000256" key="1">
    <source>
        <dbReference type="ARBA" id="ARBA00004141"/>
    </source>
</evidence>
<feature type="transmembrane region" description="Helical" evidence="6">
    <location>
        <begin position="60"/>
        <end position="78"/>
    </location>
</feature>
<dbReference type="EMBL" id="VKKU01000001">
    <property type="protein sequence ID" value="TSB04741.1"/>
    <property type="molecule type" value="Genomic_DNA"/>
</dbReference>
<keyword evidence="8" id="KW-1185">Reference proteome</keyword>
<evidence type="ECO:0000313" key="7">
    <source>
        <dbReference type="EMBL" id="TSB04741.1"/>
    </source>
</evidence>